<sequence length="91" mass="10612">MQTQNEERLASLVERMEALLVYQAQQEVLLSMSEVCERTGYSSTKMYKMIQDGQFPAGRRMFNGGVRWRAAEVNEWIRQEWARSAPAPRRA</sequence>
<dbReference type="SUPFAM" id="SSF46955">
    <property type="entry name" value="Putative DNA-binding domain"/>
    <property type="match status" value="1"/>
</dbReference>
<evidence type="ECO:0000313" key="1">
    <source>
        <dbReference type="EMBL" id="ARS51537.1"/>
    </source>
</evidence>
<proteinExistence type="predicted"/>
<accession>A0A2Z2H938</accession>
<dbReference type="Gene3D" id="1.10.238.160">
    <property type="match status" value="1"/>
</dbReference>
<dbReference type="InterPro" id="IPR010260">
    <property type="entry name" value="AlpA"/>
</dbReference>
<reference evidence="1 2" key="1">
    <citation type="journal article" date="2017" name="Int. J. Syst. Evol. Microbiol.">
        <title>Kushneria konosiri sp. nov., isolated from the Korean salt-fermented seafood Daemi-jeot.</title>
        <authorList>
            <person name="Yun J.H."/>
            <person name="Park S.K."/>
            <person name="Lee J.Y."/>
            <person name="Jung M.J."/>
            <person name="Bae J.W."/>
        </authorList>
    </citation>
    <scope>NUCLEOTIDE SEQUENCE [LARGE SCALE GENOMIC DNA]</scope>
    <source>
        <strain evidence="1 2">X49</strain>
    </source>
</reference>
<dbReference type="OrthoDB" id="8455288at2"/>
<gene>
    <name evidence="1" type="ORF">B9G99_00330</name>
</gene>
<name>A0A2Z2H938_9GAMM</name>
<evidence type="ECO:0000313" key="2">
    <source>
        <dbReference type="Proteomes" id="UP000250025"/>
    </source>
</evidence>
<dbReference type="KEGG" id="kus:B9G99_00330"/>
<dbReference type="InterPro" id="IPR009061">
    <property type="entry name" value="DNA-bd_dom_put_sf"/>
</dbReference>
<keyword evidence="2" id="KW-1185">Reference proteome</keyword>
<dbReference type="Pfam" id="PF05930">
    <property type="entry name" value="Phage_AlpA"/>
    <property type="match status" value="1"/>
</dbReference>
<dbReference type="EMBL" id="CP021323">
    <property type="protein sequence ID" value="ARS51537.1"/>
    <property type="molecule type" value="Genomic_DNA"/>
</dbReference>
<dbReference type="RefSeq" id="WP_086620245.1">
    <property type="nucleotide sequence ID" value="NZ_CP021323.1"/>
</dbReference>
<dbReference type="AlphaFoldDB" id="A0A2Z2H938"/>
<protein>
    <submittedName>
        <fullName evidence="1">Uncharacterized protein</fullName>
    </submittedName>
</protein>
<organism evidence="1 2">
    <name type="scientific">Kushneria konosiri</name>
    <dbReference type="NCBI Taxonomy" id="698828"/>
    <lineage>
        <taxon>Bacteria</taxon>
        <taxon>Pseudomonadati</taxon>
        <taxon>Pseudomonadota</taxon>
        <taxon>Gammaproteobacteria</taxon>
        <taxon>Oceanospirillales</taxon>
        <taxon>Halomonadaceae</taxon>
        <taxon>Kushneria</taxon>
    </lineage>
</organism>
<dbReference type="Proteomes" id="UP000250025">
    <property type="component" value="Chromosome"/>
</dbReference>